<accession>A0AAI9DJ85</accession>
<evidence type="ECO:0000259" key="8">
    <source>
        <dbReference type="Pfam" id="PF17042"/>
    </source>
</evidence>
<dbReference type="AlphaFoldDB" id="A0AAI9DJ85"/>
<protein>
    <submittedName>
        <fullName evidence="9">Four-carbon acid sugar kinase family protein</fullName>
    </submittedName>
</protein>
<evidence type="ECO:0000256" key="1">
    <source>
        <dbReference type="ARBA" id="ARBA00005715"/>
    </source>
</evidence>
<evidence type="ECO:0000256" key="3">
    <source>
        <dbReference type="ARBA" id="ARBA00022741"/>
    </source>
</evidence>
<keyword evidence="2" id="KW-0808">Transferase</keyword>
<feature type="domain" description="Four-carbon acid sugar kinase N-terminal" evidence="7">
    <location>
        <begin position="11"/>
        <end position="230"/>
    </location>
</feature>
<feature type="domain" description="Four-carbon acid sugar kinase nucleotide binding" evidence="8">
    <location>
        <begin position="243"/>
        <end position="407"/>
    </location>
</feature>
<evidence type="ECO:0000259" key="7">
    <source>
        <dbReference type="Pfam" id="PF07005"/>
    </source>
</evidence>
<dbReference type="Pfam" id="PF17042">
    <property type="entry name" value="NBD_C"/>
    <property type="match status" value="1"/>
</dbReference>
<proteinExistence type="inferred from homology"/>
<name>A0AAI9DJ85_PLUGE</name>
<evidence type="ECO:0000256" key="4">
    <source>
        <dbReference type="ARBA" id="ARBA00022777"/>
    </source>
</evidence>
<sequence length="420" mass="45188">MKDRKNDNPVLVIADDFTGANDAGVTFARRGSRVDVVLDADYQSDGQAAVCILNSDSRALAAAEAYARVFSLLNSALAQRPAGWLVKKMDSTLRGNPGAEAEAMMKAANRQIAFVAPAFPSAGRTLRAGLCRVHQALLTETEFASDPKTPVPSADIREIFGATSNTPCISIDLETLRAGKLSERVAHLSGPVMVMIDGEHDGDLDRVVEAASRMSSPPLLIGSAGLCDALARRFMPHPRARLLAVVGSMSEMTQRQIACLRQRADVRHVFITIDDALNDRPERYQTQIVDALRQGEHCIVHTTASRDDRHQVDALCGQWQLSRGELGERICAFLGALTRRVVSEEAPGALYLSGGDVALAASRALGASGFRITGSVAQCVPWGHFLGSAWQMPVMTKAGGFGDETTLLKVLHFIEENVSV</sequence>
<reference evidence="9" key="1">
    <citation type="submission" date="2024-02" db="EMBL/GenBank/DDBJ databases">
        <authorList>
            <consortium name="Clinical and Environmental Microbiology Branch: Whole genome sequencing antimicrobial resistance pathogens in the healthcare setting"/>
        </authorList>
    </citation>
    <scope>NUCLEOTIDE SEQUENCE</scope>
    <source>
        <strain evidence="9">2021DK-00143</strain>
    </source>
</reference>
<dbReference type="Gene3D" id="3.40.50.10840">
    <property type="entry name" value="Putative sugar-binding, N-terminal domain"/>
    <property type="match status" value="1"/>
</dbReference>
<dbReference type="InterPro" id="IPR042213">
    <property type="entry name" value="NBD_C_sf"/>
</dbReference>
<dbReference type="SUPFAM" id="SSF142764">
    <property type="entry name" value="YgbK-like"/>
    <property type="match status" value="1"/>
</dbReference>
<dbReference type="RefSeq" id="WP_048287941.1">
    <property type="nucleotide sequence ID" value="NZ_CACVCI010000001.1"/>
</dbReference>
<keyword evidence="5" id="KW-0067">ATP-binding</keyword>
<organism evidence="9">
    <name type="scientific">Pluralibacter gergoviae</name>
    <name type="common">Enterobacter gergoviae</name>
    <dbReference type="NCBI Taxonomy" id="61647"/>
    <lineage>
        <taxon>Bacteria</taxon>
        <taxon>Pseudomonadati</taxon>
        <taxon>Pseudomonadota</taxon>
        <taxon>Gammaproteobacteria</taxon>
        <taxon>Enterobacterales</taxon>
        <taxon>Enterobacteriaceae</taxon>
        <taxon>Pluralibacter</taxon>
    </lineage>
</organism>
<dbReference type="Pfam" id="PF07005">
    <property type="entry name" value="SBD_N"/>
    <property type="match status" value="1"/>
</dbReference>
<dbReference type="EMBL" id="ABLOKC030000006">
    <property type="protein sequence ID" value="EML1470811.1"/>
    <property type="molecule type" value="Genomic_DNA"/>
</dbReference>
<dbReference type="InterPro" id="IPR010737">
    <property type="entry name" value="4-carb_acid_sugar_kinase_N"/>
</dbReference>
<dbReference type="InterPro" id="IPR031475">
    <property type="entry name" value="NBD_C"/>
</dbReference>
<evidence type="ECO:0000313" key="9">
    <source>
        <dbReference type="EMBL" id="EML1470811.1"/>
    </source>
</evidence>
<dbReference type="Gene3D" id="3.40.980.20">
    <property type="entry name" value="Four-carbon acid sugar kinase, nucleotide binding domain"/>
    <property type="match status" value="1"/>
</dbReference>
<keyword evidence="6" id="KW-0119">Carbohydrate metabolism</keyword>
<dbReference type="InterPro" id="IPR037051">
    <property type="entry name" value="4-carb_acid_sugar_kinase_N_sf"/>
</dbReference>
<gene>
    <name evidence="9" type="ORF">QEG54_001513</name>
</gene>
<dbReference type="NCBIfam" id="NF047819">
    <property type="entry name" value="ThrnKinDtnkGamma"/>
    <property type="match status" value="1"/>
</dbReference>
<dbReference type="GO" id="GO:0016301">
    <property type="term" value="F:kinase activity"/>
    <property type="evidence" value="ECO:0007669"/>
    <property type="project" value="UniProtKB-KW"/>
</dbReference>
<evidence type="ECO:0000256" key="5">
    <source>
        <dbReference type="ARBA" id="ARBA00022840"/>
    </source>
</evidence>
<keyword evidence="3" id="KW-0547">Nucleotide-binding</keyword>
<evidence type="ECO:0000256" key="2">
    <source>
        <dbReference type="ARBA" id="ARBA00022679"/>
    </source>
</evidence>
<evidence type="ECO:0000256" key="6">
    <source>
        <dbReference type="ARBA" id="ARBA00023277"/>
    </source>
</evidence>
<comment type="caution">
    <text evidence="9">The sequence shown here is derived from an EMBL/GenBank/DDBJ whole genome shotgun (WGS) entry which is preliminary data.</text>
</comment>
<keyword evidence="4 9" id="KW-0418">Kinase</keyword>
<comment type="similarity">
    <text evidence="1">Belongs to the four-carbon acid sugar kinase family.</text>
</comment>
<dbReference type="GO" id="GO:0005524">
    <property type="term" value="F:ATP binding"/>
    <property type="evidence" value="ECO:0007669"/>
    <property type="project" value="UniProtKB-KW"/>
</dbReference>